<evidence type="ECO:0000256" key="8">
    <source>
        <dbReference type="ARBA" id="ARBA00022777"/>
    </source>
</evidence>
<proteinExistence type="predicted"/>
<feature type="domain" description="PTS EIIC type-1" evidence="15">
    <location>
        <begin position="103"/>
        <end position="455"/>
    </location>
</feature>
<evidence type="ECO:0000256" key="4">
    <source>
        <dbReference type="ARBA" id="ARBA00022597"/>
    </source>
</evidence>
<dbReference type="NCBIfam" id="TIGR00830">
    <property type="entry name" value="PTBA"/>
    <property type="match status" value="1"/>
</dbReference>
<feature type="domain" description="PTS EIIB type-1" evidence="14">
    <location>
        <begin position="4"/>
        <end position="85"/>
    </location>
</feature>
<dbReference type="SUPFAM" id="SSF51261">
    <property type="entry name" value="Duplicated hybrid motif"/>
    <property type="match status" value="1"/>
</dbReference>
<accession>A0A268AG20</accession>
<dbReference type="Pfam" id="PF00358">
    <property type="entry name" value="PTS_EIIA_1"/>
    <property type="match status" value="1"/>
</dbReference>
<dbReference type="InterPro" id="IPR050558">
    <property type="entry name" value="PTS_Sugar-Specific_Components"/>
</dbReference>
<evidence type="ECO:0000256" key="11">
    <source>
        <dbReference type="PROSITE-ProRule" id="PRU00421"/>
    </source>
</evidence>
<reference evidence="16 17" key="1">
    <citation type="submission" date="2017-07" db="EMBL/GenBank/DDBJ databases">
        <title>Isolation and whole genome analysis of endospore-forming bacteria from heroin.</title>
        <authorList>
            <person name="Kalinowski J."/>
            <person name="Ahrens B."/>
            <person name="Al-Dilaimi A."/>
            <person name="Winkler A."/>
            <person name="Wibberg D."/>
            <person name="Schleenbecker U."/>
            <person name="Ruckert C."/>
            <person name="Wolfel R."/>
            <person name="Grass G."/>
        </authorList>
    </citation>
    <scope>NUCLEOTIDE SEQUENCE [LARGE SCALE GENOMIC DNA]</scope>
    <source>
        <strain evidence="16 17">7528</strain>
    </source>
</reference>
<evidence type="ECO:0000313" key="17">
    <source>
        <dbReference type="Proteomes" id="UP000216013"/>
    </source>
</evidence>
<keyword evidence="5" id="KW-0808">Transferase</keyword>
<feature type="active site" description="Phosphocysteine intermediate; for EIIB activity" evidence="11">
    <location>
        <position position="26"/>
    </location>
</feature>
<protein>
    <submittedName>
        <fullName evidence="16">PTS beta-glucoside transporter subunit EIIBCA</fullName>
    </submittedName>
</protein>
<keyword evidence="6" id="KW-0598">Phosphotransferase system</keyword>
<evidence type="ECO:0000259" key="13">
    <source>
        <dbReference type="PROSITE" id="PS51093"/>
    </source>
</evidence>
<evidence type="ECO:0000313" key="16">
    <source>
        <dbReference type="EMBL" id="PAD23062.1"/>
    </source>
</evidence>
<name>A0A268AG20_9BACI</name>
<keyword evidence="7 12" id="KW-0812">Transmembrane</keyword>
<dbReference type="InterPro" id="IPR011055">
    <property type="entry name" value="Dup_hybrid_motif"/>
</dbReference>
<feature type="transmembrane region" description="Helical" evidence="12">
    <location>
        <begin position="278"/>
        <end position="297"/>
    </location>
</feature>
<dbReference type="GO" id="GO:0005886">
    <property type="term" value="C:plasma membrane"/>
    <property type="evidence" value="ECO:0007669"/>
    <property type="project" value="UniProtKB-SubCell"/>
</dbReference>
<evidence type="ECO:0000256" key="12">
    <source>
        <dbReference type="SAM" id="Phobius"/>
    </source>
</evidence>
<feature type="transmembrane region" description="Helical" evidence="12">
    <location>
        <begin position="144"/>
        <end position="163"/>
    </location>
</feature>
<dbReference type="PROSITE" id="PS51103">
    <property type="entry name" value="PTS_EIIC_TYPE_1"/>
    <property type="match status" value="1"/>
</dbReference>
<keyword evidence="8" id="KW-0418">Kinase</keyword>
<evidence type="ECO:0000259" key="14">
    <source>
        <dbReference type="PROSITE" id="PS51098"/>
    </source>
</evidence>
<dbReference type="NCBIfam" id="TIGR01995">
    <property type="entry name" value="PTS-II-ABC-beta"/>
    <property type="match status" value="1"/>
</dbReference>
<dbReference type="EMBL" id="NPBV01000001">
    <property type="protein sequence ID" value="PAD23062.1"/>
    <property type="molecule type" value="Genomic_DNA"/>
</dbReference>
<dbReference type="InterPro" id="IPR003352">
    <property type="entry name" value="PTS_EIIC"/>
</dbReference>
<keyword evidence="4" id="KW-0762">Sugar transport</keyword>
<evidence type="ECO:0000256" key="1">
    <source>
        <dbReference type="ARBA" id="ARBA00004651"/>
    </source>
</evidence>
<dbReference type="InterPro" id="IPR036878">
    <property type="entry name" value="Glu_permease_IIB"/>
</dbReference>
<evidence type="ECO:0000256" key="2">
    <source>
        <dbReference type="ARBA" id="ARBA00022448"/>
    </source>
</evidence>
<keyword evidence="10 12" id="KW-0472">Membrane</keyword>
<dbReference type="AlphaFoldDB" id="A0A268AG20"/>
<evidence type="ECO:0000256" key="5">
    <source>
        <dbReference type="ARBA" id="ARBA00022679"/>
    </source>
</evidence>
<keyword evidence="3" id="KW-1003">Cell membrane</keyword>
<comment type="caution">
    <text evidence="16">The sequence shown here is derived from an EMBL/GenBank/DDBJ whole genome shotgun (WGS) entry which is preliminary data.</text>
</comment>
<dbReference type="PANTHER" id="PTHR30175:SF1">
    <property type="entry name" value="PTS SYSTEM ARBUTIN-, CELLOBIOSE-, AND SALICIN-SPECIFIC EIIBC COMPONENT-RELATED"/>
    <property type="match status" value="1"/>
</dbReference>
<feature type="transmembrane region" description="Helical" evidence="12">
    <location>
        <begin position="377"/>
        <end position="402"/>
    </location>
</feature>
<dbReference type="InterPro" id="IPR018113">
    <property type="entry name" value="PTrfase_EIIB_Cys"/>
</dbReference>
<feature type="transmembrane region" description="Helical" evidence="12">
    <location>
        <begin position="207"/>
        <end position="224"/>
    </location>
</feature>
<dbReference type="PROSITE" id="PS01035">
    <property type="entry name" value="PTS_EIIB_TYPE_1_CYS"/>
    <property type="match status" value="1"/>
</dbReference>
<dbReference type="GO" id="GO:0016301">
    <property type="term" value="F:kinase activity"/>
    <property type="evidence" value="ECO:0007669"/>
    <property type="project" value="UniProtKB-KW"/>
</dbReference>
<dbReference type="PROSITE" id="PS51098">
    <property type="entry name" value="PTS_EIIB_TYPE_1"/>
    <property type="match status" value="1"/>
</dbReference>
<dbReference type="FunFam" id="2.70.70.10:FF:000001">
    <property type="entry name" value="PTS system glucose-specific IIA component"/>
    <property type="match status" value="1"/>
</dbReference>
<feature type="transmembrane region" description="Helical" evidence="12">
    <location>
        <begin position="101"/>
        <end position="132"/>
    </location>
</feature>
<evidence type="ECO:0000256" key="6">
    <source>
        <dbReference type="ARBA" id="ARBA00022683"/>
    </source>
</evidence>
<evidence type="ECO:0000259" key="15">
    <source>
        <dbReference type="PROSITE" id="PS51103"/>
    </source>
</evidence>
<feature type="domain" description="PTS EIIA type-1" evidence="13">
    <location>
        <begin position="483"/>
        <end position="587"/>
    </location>
</feature>
<dbReference type="Gene3D" id="3.30.1360.60">
    <property type="entry name" value="Glucose permease domain IIB"/>
    <property type="match status" value="1"/>
</dbReference>
<dbReference type="InterPro" id="IPR013013">
    <property type="entry name" value="PTS_EIIC_1"/>
</dbReference>
<dbReference type="GO" id="GO:0009401">
    <property type="term" value="P:phosphoenolpyruvate-dependent sugar phosphotransferase system"/>
    <property type="evidence" value="ECO:0007669"/>
    <property type="project" value="UniProtKB-KW"/>
</dbReference>
<dbReference type="GO" id="GO:0015771">
    <property type="term" value="P:trehalose transport"/>
    <property type="evidence" value="ECO:0007669"/>
    <property type="project" value="TreeGrafter"/>
</dbReference>
<keyword evidence="2" id="KW-0813">Transport</keyword>
<dbReference type="GO" id="GO:0090589">
    <property type="term" value="F:protein-phosphocysteine-trehalose phosphotransferase system transporter activity"/>
    <property type="evidence" value="ECO:0007669"/>
    <property type="project" value="TreeGrafter"/>
</dbReference>
<comment type="subcellular location">
    <subcellularLocation>
        <location evidence="1">Cell membrane</location>
        <topology evidence="1">Multi-pass membrane protein</topology>
    </subcellularLocation>
</comment>
<evidence type="ECO:0000256" key="7">
    <source>
        <dbReference type="ARBA" id="ARBA00022692"/>
    </source>
</evidence>
<dbReference type="Pfam" id="PF02378">
    <property type="entry name" value="PTS_EIIC"/>
    <property type="match status" value="1"/>
</dbReference>
<dbReference type="FunFam" id="3.30.1360.60:FF:000001">
    <property type="entry name" value="PTS system glucose-specific IIBC component PtsG"/>
    <property type="match status" value="1"/>
</dbReference>
<keyword evidence="9 12" id="KW-1133">Transmembrane helix</keyword>
<evidence type="ECO:0000256" key="3">
    <source>
        <dbReference type="ARBA" id="ARBA00022475"/>
    </source>
</evidence>
<evidence type="ECO:0000256" key="10">
    <source>
        <dbReference type="ARBA" id="ARBA00023136"/>
    </source>
</evidence>
<feature type="transmembrane region" description="Helical" evidence="12">
    <location>
        <begin position="170"/>
        <end position="187"/>
    </location>
</feature>
<dbReference type="GO" id="GO:0008982">
    <property type="term" value="F:protein-N(PI)-phosphohistidine-sugar phosphotransferase activity"/>
    <property type="evidence" value="ECO:0007669"/>
    <property type="project" value="InterPro"/>
</dbReference>
<dbReference type="SUPFAM" id="SSF55604">
    <property type="entry name" value="Glucose permease domain IIB"/>
    <property type="match status" value="1"/>
</dbReference>
<dbReference type="PROSITE" id="PS51093">
    <property type="entry name" value="PTS_EIIA_TYPE_1"/>
    <property type="match status" value="1"/>
</dbReference>
<gene>
    <name evidence="16" type="ORF">CHH64_00130</name>
</gene>
<dbReference type="CDD" id="cd00212">
    <property type="entry name" value="PTS_IIB_glc"/>
    <property type="match status" value="1"/>
</dbReference>
<dbReference type="RefSeq" id="WP_095260181.1">
    <property type="nucleotide sequence ID" value="NZ_NPBV01000001.1"/>
</dbReference>
<dbReference type="PANTHER" id="PTHR30175">
    <property type="entry name" value="PHOSPHOTRANSFERASE SYSTEM TRANSPORT PROTEIN"/>
    <property type="match status" value="1"/>
</dbReference>
<dbReference type="Proteomes" id="UP000216013">
    <property type="component" value="Unassembled WGS sequence"/>
</dbReference>
<evidence type="ECO:0000256" key="9">
    <source>
        <dbReference type="ARBA" id="ARBA00022989"/>
    </source>
</evidence>
<dbReference type="Gene3D" id="2.70.70.10">
    <property type="entry name" value="Glucose Permease (Domain IIA)"/>
    <property type="match status" value="1"/>
</dbReference>
<organism evidence="16 17">
    <name type="scientific">Terribacillus saccharophilus</name>
    <dbReference type="NCBI Taxonomy" id="361277"/>
    <lineage>
        <taxon>Bacteria</taxon>
        <taxon>Bacillati</taxon>
        <taxon>Bacillota</taxon>
        <taxon>Bacilli</taxon>
        <taxon>Bacillales</taxon>
        <taxon>Bacillaceae</taxon>
        <taxon>Terribacillus</taxon>
    </lineage>
</organism>
<dbReference type="InterPro" id="IPR001996">
    <property type="entry name" value="PTS_IIB_1"/>
</dbReference>
<dbReference type="Pfam" id="PF00367">
    <property type="entry name" value="PTS_EIIB"/>
    <property type="match status" value="1"/>
</dbReference>
<dbReference type="InterPro" id="IPR011297">
    <property type="entry name" value="PTS_IIABC_b_glu"/>
</dbReference>
<feature type="transmembrane region" description="Helical" evidence="12">
    <location>
        <begin position="236"/>
        <end position="258"/>
    </location>
</feature>
<feature type="transmembrane region" description="Helical" evidence="12">
    <location>
        <begin position="422"/>
        <end position="443"/>
    </location>
</feature>
<dbReference type="InterPro" id="IPR001127">
    <property type="entry name" value="PTS_EIIA_1_perm"/>
</dbReference>
<sequence>MDYKQVATDVLQHIGGKENIAHLGHCSTRLRFSLIDNKKVDIKALESTPGVIAVRMTAQCQVVIGNDVVEVYNELQKLVGDVGGEEAEDQPKEKKKIGATILDFIVGVFQPLVPAIAGGGILKSLLLVLALVGVLDNEGQTYQILNMVGDAPLYFLPLLVAVTTANKLKVNPLVALSAVGALILPNMTTMLTEGAQLFSFNLQNIAYAYQVFPAILTVLFYAQMEKLFTRFSPKPIRIFFVPMMSLVITVPIALLLLGPAGFTFGQGFAAVILWVYEYVGWLAVALLACVLPFMVAMGMHKALLPYALTTLSGTGREALYMPASLAHNIAESGACFAIALRTKDKRLRTTAVSAGISAFFGITEPALYGVTLQNKKVLASVMIGAFVGGTFVGIVGLQAFVVVGPGLASMSMFLSEDLPRNILYAAIGFVLSFVVAFIAAFILGKDKEQVQPEEEKFAEKIARGETFTSPVAGKMIPLSQVQDEVFSSKAMGEGIAVVPSKGELYAPVDGEISMIFETSHALGMKTETGAEILFHVGLNTVQLGGEHFTPQAKVGDQVKAGDVLLTFDLEKIKAAGFDPVTLAIITNTDKYDVQITKQENVTRQDKLMVITQLGG</sequence>
<dbReference type="PROSITE" id="PS00371">
    <property type="entry name" value="PTS_EIIA_TYPE_1_HIS"/>
    <property type="match status" value="1"/>
</dbReference>